<evidence type="ECO:0000256" key="1">
    <source>
        <dbReference type="SAM" id="Phobius"/>
    </source>
</evidence>
<sequence>MDLNQSQAEFLEGIIDEWRQKELLSEEKSVELKKSFTIRKFNWMAVAQYAFVAAIVCGIVAVVATFADKNLISFFERMVDKIYNAPNAILAILCGSLAAIFFYFADKRKQQRPNKIFTNEGLILLGIAFTAFTSANIAKLIGNGNIYYISVFLIATSLYIAITYWLKNFLVWLFVLLGISSCFITCTSVPTNWHPYFWGLNLPLRLLLFSSIFIFLIDTIKKIPWLKKFYNLSFYYWILLFFISLWAVSVYGNYGNIEQWNNVKQIYLWPWAALSIIISVIVTYWAWKKDNAVLRNFGVSFLFINIYTRYFEYFWDSMPKAVFFIILALSFWIIGRKAEKIWNL</sequence>
<keyword evidence="1" id="KW-0812">Transmembrane</keyword>
<feature type="transmembrane region" description="Helical" evidence="1">
    <location>
        <begin position="144"/>
        <end position="162"/>
    </location>
</feature>
<dbReference type="RefSeq" id="WP_119984101.1">
    <property type="nucleotide sequence ID" value="NZ_CP032489.1"/>
</dbReference>
<dbReference type="AlphaFoldDB" id="A0A386HKV8"/>
<feature type="transmembrane region" description="Helical" evidence="1">
    <location>
        <begin position="229"/>
        <end position="248"/>
    </location>
</feature>
<dbReference type="Proteomes" id="UP000266118">
    <property type="component" value="Chromosome"/>
</dbReference>
<accession>A0A386HKV8</accession>
<feature type="transmembrane region" description="Helical" evidence="1">
    <location>
        <begin position="196"/>
        <end position="217"/>
    </location>
</feature>
<feature type="transmembrane region" description="Helical" evidence="1">
    <location>
        <begin position="87"/>
        <end position="105"/>
    </location>
</feature>
<organism evidence="2 3">
    <name type="scientific">Arachidicoccus soli</name>
    <dbReference type="NCBI Taxonomy" id="2341117"/>
    <lineage>
        <taxon>Bacteria</taxon>
        <taxon>Pseudomonadati</taxon>
        <taxon>Bacteroidota</taxon>
        <taxon>Chitinophagia</taxon>
        <taxon>Chitinophagales</taxon>
        <taxon>Chitinophagaceae</taxon>
        <taxon>Arachidicoccus</taxon>
    </lineage>
</organism>
<protein>
    <recommendedName>
        <fullName evidence="4">DUF2157 domain-containing protein</fullName>
    </recommendedName>
</protein>
<reference evidence="2 3" key="1">
    <citation type="submission" date="2018-09" db="EMBL/GenBank/DDBJ databases">
        <title>Arachidicoccus sp. nov., a bacterium isolated from soil.</title>
        <authorList>
            <person name="Weon H.-Y."/>
            <person name="Kwon S.-W."/>
            <person name="Lee S.A."/>
        </authorList>
    </citation>
    <scope>NUCLEOTIDE SEQUENCE [LARGE SCALE GENOMIC DNA]</scope>
    <source>
        <strain evidence="2 3">KIS59-12</strain>
    </source>
</reference>
<dbReference type="EMBL" id="CP032489">
    <property type="protein sequence ID" value="AYD46259.1"/>
    <property type="molecule type" value="Genomic_DNA"/>
</dbReference>
<dbReference type="OrthoDB" id="1120077at2"/>
<evidence type="ECO:0000313" key="3">
    <source>
        <dbReference type="Proteomes" id="UP000266118"/>
    </source>
</evidence>
<evidence type="ECO:0000313" key="2">
    <source>
        <dbReference type="EMBL" id="AYD46259.1"/>
    </source>
</evidence>
<feature type="transmembrane region" description="Helical" evidence="1">
    <location>
        <begin position="268"/>
        <end position="287"/>
    </location>
</feature>
<keyword evidence="3" id="KW-1185">Reference proteome</keyword>
<feature type="transmembrane region" description="Helical" evidence="1">
    <location>
        <begin position="169"/>
        <end position="190"/>
    </location>
</feature>
<name>A0A386HKV8_9BACT</name>
<proteinExistence type="predicted"/>
<feature type="transmembrane region" description="Helical" evidence="1">
    <location>
        <begin position="43"/>
        <end position="67"/>
    </location>
</feature>
<gene>
    <name evidence="2" type="ORF">D6B99_00665</name>
</gene>
<feature type="transmembrane region" description="Helical" evidence="1">
    <location>
        <begin position="294"/>
        <end position="311"/>
    </location>
</feature>
<keyword evidence="1" id="KW-1133">Transmembrane helix</keyword>
<feature type="transmembrane region" description="Helical" evidence="1">
    <location>
        <begin position="317"/>
        <end position="335"/>
    </location>
</feature>
<evidence type="ECO:0008006" key="4">
    <source>
        <dbReference type="Google" id="ProtNLM"/>
    </source>
</evidence>
<keyword evidence="1" id="KW-0472">Membrane</keyword>
<feature type="transmembrane region" description="Helical" evidence="1">
    <location>
        <begin position="117"/>
        <end position="138"/>
    </location>
</feature>
<dbReference type="KEGG" id="ark:D6B99_00665"/>